<evidence type="ECO:0000256" key="1">
    <source>
        <dbReference type="SAM" id="MobiDB-lite"/>
    </source>
</evidence>
<protein>
    <submittedName>
        <fullName evidence="2">Uncharacterized protein</fullName>
    </submittedName>
</protein>
<sequence>MNSEGSSGRGRPSHPRGHRPYRGPYRGGGGDRGRGRSWGQNGHIGGERGGHGGRGGGLRGARVGTNGRGRPPAPFDDPSMDPALAPKPPHPGYFHTSFVENPWCELEDKLGIPHIKSIVSEQRQPAQKSVETVQSISQQPSEATQQTDQATESRTSAS</sequence>
<name>A0A077R9Y6_9BASI</name>
<accession>A0A077R9Y6</accession>
<feature type="compositionally biased region" description="Low complexity" evidence="1">
    <location>
        <begin position="1"/>
        <end position="10"/>
    </location>
</feature>
<proteinExistence type="predicted"/>
<dbReference type="EMBL" id="HG529683">
    <property type="protein sequence ID" value="CDI56348.1"/>
    <property type="molecule type" value="Genomic_DNA"/>
</dbReference>
<dbReference type="AlphaFoldDB" id="A0A077R9Y6"/>
<feature type="region of interest" description="Disordered" evidence="1">
    <location>
        <begin position="120"/>
        <end position="158"/>
    </location>
</feature>
<feature type="compositionally biased region" description="Basic residues" evidence="1">
    <location>
        <begin position="11"/>
        <end position="21"/>
    </location>
</feature>
<evidence type="ECO:0000313" key="2">
    <source>
        <dbReference type="EMBL" id="CDI56348.1"/>
    </source>
</evidence>
<reference evidence="2" key="1">
    <citation type="journal article" date="2014" name="Genome Biol. Evol.">
        <title>Gene Loss Rather Than Gene Gain Is Associated with a Host Jump from Monocots to Dicots in the Smut Fungus Melanopsichium pennsylvanicum.</title>
        <authorList>
            <person name="Sharma R."/>
            <person name="Mishra B."/>
            <person name="Runge F."/>
            <person name="Thines M."/>
        </authorList>
    </citation>
    <scope>NUCLEOTIDE SEQUENCE</scope>
    <source>
        <strain evidence="2">4</strain>
    </source>
</reference>
<organism evidence="2">
    <name type="scientific">Melanopsichium pennsylvanicum 4</name>
    <dbReference type="NCBI Taxonomy" id="1398559"/>
    <lineage>
        <taxon>Eukaryota</taxon>
        <taxon>Fungi</taxon>
        <taxon>Dikarya</taxon>
        <taxon>Basidiomycota</taxon>
        <taxon>Ustilaginomycotina</taxon>
        <taxon>Ustilaginomycetes</taxon>
        <taxon>Ustilaginales</taxon>
        <taxon>Ustilaginaceae</taxon>
        <taxon>Melanopsichium</taxon>
    </lineage>
</organism>
<feature type="region of interest" description="Disordered" evidence="1">
    <location>
        <begin position="1"/>
        <end position="97"/>
    </location>
</feature>